<dbReference type="InterPro" id="IPR011333">
    <property type="entry name" value="SKP1/BTB/POZ_sf"/>
</dbReference>
<dbReference type="InterPro" id="IPR000210">
    <property type="entry name" value="BTB/POZ_dom"/>
</dbReference>
<proteinExistence type="predicted"/>
<dbReference type="PROSITE" id="PS50097">
    <property type="entry name" value="BTB"/>
    <property type="match status" value="1"/>
</dbReference>
<sequence length="378" mass="44362">MLFKTTIVKNAKLLFDSKTVVTFDENLEFSLTPQNSGNNNYIFKAHDFKGNFEINKIYCTAGVDIPFDKDTKTFVTVSYYSSYEYQFSILTDIEYKKVAYQYVPYDFKFPLCRLRLLKLYEYYEEFFTLHDYAQLKFKYYIKKIKDDTVEVCIENPYSVDIYDVNKSVTVKVDEFKYESAISNDINLKLAFVFDPFDCHKGTNFPTNSNTTQDYNHNEFYEIMSNPNYADVILFSSSGKEIPAYRCVLAKYSTFFEKCFEESKEFPVEFHIKEFDTETIKSALDFCYGKRNSIEGNEAKLFDFASKYSFTELTKACSNNFEKTVNEKNVCEIIQIAYSTDNESLKQKCHKIFAEFKGKIDPTEVKKLPHDILVNVFFV</sequence>
<evidence type="ECO:0000313" key="2">
    <source>
        <dbReference type="Proteomes" id="UP000887578"/>
    </source>
</evidence>
<dbReference type="InterPro" id="IPR044714">
    <property type="entry name" value="AtSIBP1-like"/>
</dbReference>
<dbReference type="SUPFAM" id="SSF54695">
    <property type="entry name" value="POZ domain"/>
    <property type="match status" value="1"/>
</dbReference>
<dbReference type="Gene3D" id="3.30.710.10">
    <property type="entry name" value="Potassium Channel Kv1.1, Chain A"/>
    <property type="match status" value="1"/>
</dbReference>
<dbReference type="SMART" id="SM00225">
    <property type="entry name" value="BTB"/>
    <property type="match status" value="1"/>
</dbReference>
<dbReference type="PANTHER" id="PTHR46672">
    <property type="entry name" value="OS08G0495500 PROTEIN-RELATED"/>
    <property type="match status" value="1"/>
</dbReference>
<reference evidence="3" key="1">
    <citation type="submission" date="2022-11" db="UniProtKB">
        <authorList>
            <consortium name="WormBaseParasite"/>
        </authorList>
    </citation>
    <scope>IDENTIFICATION</scope>
</reference>
<accession>A0A914R171</accession>
<dbReference type="AlphaFoldDB" id="A0A914R171"/>
<organism evidence="2 3">
    <name type="scientific">Panagrolaimus davidi</name>
    <dbReference type="NCBI Taxonomy" id="227884"/>
    <lineage>
        <taxon>Eukaryota</taxon>
        <taxon>Metazoa</taxon>
        <taxon>Ecdysozoa</taxon>
        <taxon>Nematoda</taxon>
        <taxon>Chromadorea</taxon>
        <taxon>Rhabditida</taxon>
        <taxon>Tylenchina</taxon>
        <taxon>Panagrolaimomorpha</taxon>
        <taxon>Panagrolaimoidea</taxon>
        <taxon>Panagrolaimidae</taxon>
        <taxon>Panagrolaimus</taxon>
    </lineage>
</organism>
<dbReference type="Pfam" id="PF00651">
    <property type="entry name" value="BTB"/>
    <property type="match status" value="1"/>
</dbReference>
<protein>
    <submittedName>
        <fullName evidence="3">BTB domain-containing protein</fullName>
    </submittedName>
</protein>
<keyword evidence="2" id="KW-1185">Reference proteome</keyword>
<dbReference type="WBParaSite" id="PDA_v2.g9999.t1">
    <property type="protein sequence ID" value="PDA_v2.g9999.t1"/>
    <property type="gene ID" value="PDA_v2.g9999"/>
</dbReference>
<evidence type="ECO:0000259" key="1">
    <source>
        <dbReference type="PROSITE" id="PS50097"/>
    </source>
</evidence>
<feature type="domain" description="BTB" evidence="1">
    <location>
        <begin position="229"/>
        <end position="295"/>
    </location>
</feature>
<evidence type="ECO:0000313" key="3">
    <source>
        <dbReference type="WBParaSite" id="PDA_v2.g9999.t1"/>
    </source>
</evidence>
<dbReference type="Proteomes" id="UP000887578">
    <property type="component" value="Unplaced"/>
</dbReference>
<name>A0A914R171_9BILA</name>